<proteinExistence type="predicted"/>
<dbReference type="EMBL" id="JAKRVY010000003">
    <property type="protein sequence ID" value="MCL9813692.1"/>
    <property type="molecule type" value="Genomic_DNA"/>
</dbReference>
<comment type="caution">
    <text evidence="2">The sequence shown here is derived from an EMBL/GenBank/DDBJ whole genome shotgun (WGS) entry which is preliminary data.</text>
</comment>
<evidence type="ECO:0000313" key="3">
    <source>
        <dbReference type="Proteomes" id="UP001202674"/>
    </source>
</evidence>
<evidence type="ECO:0000313" key="2">
    <source>
        <dbReference type="EMBL" id="MCL9813692.1"/>
    </source>
</evidence>
<keyword evidence="1" id="KW-0472">Membrane</keyword>
<sequence>MSNQPTNRGGFLSFRRWLWLFVVLAMLGSVLVVVSAVGVAGTAVGEESIATNTAADTDAEMIDGVEIRGPLVGITAENVEESEEPPSDVVDMVADHLGVDDRQVVYDRSEATLEVRSDDISEEQFESALDEVGLNGDETEIRSGVTDETGDLFVEIVDSRLADAGYDNATVSHTTDADGTTEIVVEAPARDRERLRSLITDRNDVAIVIHHPSDTEAGYEEDVLLTREDVASIGSVEQPEQSNQYRVPLVITDSSAPEYVDQLQESGITTEGVNNCAWSEAGEPPYGYCQLITIDDEEISGLSMTGGLAEQINDGTWVNNPVFVITSPDASTAEDVRSGIEHGPLPTSLDLDQATEREIELDIDTGDEDDGVVDADEVPGFGLIVGLLGVTVTAYLVARQAAVRSFE</sequence>
<protein>
    <submittedName>
        <fullName evidence="2">Uncharacterized protein</fullName>
    </submittedName>
</protein>
<keyword evidence="3" id="KW-1185">Reference proteome</keyword>
<keyword evidence="1" id="KW-1133">Transmembrane helix</keyword>
<accession>A0AAE3FQF9</accession>
<reference evidence="2 3" key="1">
    <citation type="journal article" date="2022" name="Syst. Appl. Microbiol.">
        <title>Natronocalculus amylovorans gen. nov., sp. nov., and Natranaeroarchaeum aerophilus sp. nov., dominant culturable amylolytic natronoarchaea from hypersaline soda lakes in southwestern Siberia.</title>
        <authorList>
            <person name="Sorokin D.Y."/>
            <person name="Elcheninov A.G."/>
            <person name="Khizhniak T.V."/>
            <person name="Koenen M."/>
            <person name="Bale N.J."/>
            <person name="Damste J.S.S."/>
            <person name="Kublanov I.V."/>
        </authorList>
    </citation>
    <scope>NUCLEOTIDE SEQUENCE [LARGE SCALE GENOMIC DNA]</scope>
    <source>
        <strain evidence="2 3">AArc-St1-1</strain>
    </source>
</reference>
<feature type="transmembrane region" description="Helical" evidence="1">
    <location>
        <begin position="17"/>
        <end position="40"/>
    </location>
</feature>
<name>A0AAE3FQF9_9EURY</name>
<organism evidence="2 3">
    <name type="scientific">Natranaeroarchaeum aerophilus</name>
    <dbReference type="NCBI Taxonomy" id="2917711"/>
    <lineage>
        <taxon>Archaea</taxon>
        <taxon>Methanobacteriati</taxon>
        <taxon>Methanobacteriota</taxon>
        <taxon>Stenosarchaea group</taxon>
        <taxon>Halobacteria</taxon>
        <taxon>Halobacteriales</taxon>
        <taxon>Natronoarchaeaceae</taxon>
        <taxon>Natranaeroarchaeum</taxon>
    </lineage>
</organism>
<dbReference type="RefSeq" id="WP_250596283.1">
    <property type="nucleotide sequence ID" value="NZ_JAKRVY010000003.1"/>
</dbReference>
<dbReference type="AlphaFoldDB" id="A0AAE3FQF9"/>
<evidence type="ECO:0000256" key="1">
    <source>
        <dbReference type="SAM" id="Phobius"/>
    </source>
</evidence>
<keyword evidence="1" id="KW-0812">Transmembrane</keyword>
<gene>
    <name evidence="2" type="ORF">AArcSt11_08510</name>
</gene>
<dbReference type="Proteomes" id="UP001202674">
    <property type="component" value="Unassembled WGS sequence"/>
</dbReference>